<feature type="compositionally biased region" description="Polar residues" evidence="4">
    <location>
        <begin position="614"/>
        <end position="632"/>
    </location>
</feature>
<dbReference type="EMBL" id="JARBDR010000440">
    <property type="protein sequence ID" value="KAJ8313070.1"/>
    <property type="molecule type" value="Genomic_DNA"/>
</dbReference>
<keyword evidence="1" id="KW-0677">Repeat</keyword>
<comment type="caution">
    <text evidence="5">The sequence shown here is derived from an EMBL/GenBank/DDBJ whole genome shotgun (WGS) entry which is preliminary data.</text>
</comment>
<protein>
    <recommendedName>
        <fullName evidence="7">Inversin</fullName>
    </recommendedName>
</protein>
<keyword evidence="2 3" id="KW-0040">ANK repeat</keyword>
<dbReference type="SUPFAM" id="SSF48403">
    <property type="entry name" value="Ankyrin repeat"/>
    <property type="match status" value="1"/>
</dbReference>
<feature type="repeat" description="ANK" evidence="3">
    <location>
        <begin position="207"/>
        <end position="239"/>
    </location>
</feature>
<dbReference type="PANTHER" id="PTHR24198">
    <property type="entry name" value="ANKYRIN REPEAT AND PROTEIN KINASE DOMAIN-CONTAINING PROTEIN"/>
    <property type="match status" value="1"/>
</dbReference>
<proteinExistence type="predicted"/>
<feature type="compositionally biased region" description="Basic and acidic residues" evidence="4">
    <location>
        <begin position="466"/>
        <end position="481"/>
    </location>
</feature>
<dbReference type="PROSITE" id="PS50088">
    <property type="entry name" value="ANK_REPEAT"/>
    <property type="match status" value="4"/>
</dbReference>
<feature type="region of interest" description="Disordered" evidence="4">
    <location>
        <begin position="399"/>
        <end position="509"/>
    </location>
</feature>
<dbReference type="Proteomes" id="UP001217089">
    <property type="component" value="Unassembled WGS sequence"/>
</dbReference>
<feature type="region of interest" description="Disordered" evidence="4">
    <location>
        <begin position="528"/>
        <end position="929"/>
    </location>
</feature>
<evidence type="ECO:0000256" key="1">
    <source>
        <dbReference type="ARBA" id="ARBA00022737"/>
    </source>
</evidence>
<accession>A0ABQ9F6Q2</accession>
<dbReference type="InterPro" id="IPR002110">
    <property type="entry name" value="Ankyrin_rpt"/>
</dbReference>
<evidence type="ECO:0000256" key="4">
    <source>
        <dbReference type="SAM" id="MobiDB-lite"/>
    </source>
</evidence>
<feature type="repeat" description="ANK" evidence="3">
    <location>
        <begin position="312"/>
        <end position="344"/>
    </location>
</feature>
<evidence type="ECO:0000313" key="5">
    <source>
        <dbReference type="EMBL" id="KAJ8313070.1"/>
    </source>
</evidence>
<dbReference type="Pfam" id="PF13637">
    <property type="entry name" value="Ank_4"/>
    <property type="match status" value="1"/>
</dbReference>
<dbReference type="PROSITE" id="PS50297">
    <property type="entry name" value="ANK_REP_REGION"/>
    <property type="match status" value="3"/>
</dbReference>
<name>A0ABQ9F6Q2_TEGGR</name>
<feature type="compositionally biased region" description="Basic and acidic residues" evidence="4">
    <location>
        <begin position="727"/>
        <end position="740"/>
    </location>
</feature>
<feature type="repeat" description="ANK" evidence="3">
    <location>
        <begin position="174"/>
        <end position="206"/>
    </location>
</feature>
<dbReference type="InterPro" id="IPR036770">
    <property type="entry name" value="Ankyrin_rpt-contain_sf"/>
</dbReference>
<feature type="compositionally biased region" description="Basic and acidic residues" evidence="4">
    <location>
        <begin position="442"/>
        <end position="457"/>
    </location>
</feature>
<feature type="compositionally biased region" description="Pro residues" evidence="4">
    <location>
        <begin position="636"/>
        <end position="661"/>
    </location>
</feature>
<sequence>MAIKRRDFQKAAAFLHEFLLKLNEDLECAELRDTLNLALLHMQKYYRLLQIRSHEKNAEKTLSLTARGLSPMTPFVDAPDKFQWRWINLDSMKKLTATSVDDSVNFTTLPPIIQAAKQGNIDLITDLIENDPDCIIEQDGIGRSAITYAVHFQQMDALHCLLDNQLDVNMAAHDGSTAIHQACHDANYLALSLMLQYGGDFTVQDTHGRAPIHWAVVTKSSECLKILIQHNADVNVRDKDGLSPSMWACRLDHIKHFEILSRSENFHVEEADGIERDLNGRTWMHWAIRRTEPLECLQTLLTAETAMIRDEEGKTVLLLAAEMGSLASCKTIIEIGGNVRIHDRDYQDRSALHLASMGGHGEIINFLLDNGADLTAVDKFNGTAWDYARNRQVTLLSAHYDVPPKTKNTRGSFDNPITPPHPPKRPRTSRHPVRRSQSLTNPDRDRAKEALQREENRNTASAGGELQKRKERIEVSVDTRRTTGTYDIGPQGDVPMEDHHPQDNEMEDDIEGVSVGGMDVSDIEDENEYEPLPMPTRGPSQASSGSQFSQNSQLQPRPPPRYQPRPPNKQQQGQYAQPLEPQYHRQSIPDYARPDNKQTSRYSRQDPLPPKYPLNNQRVVSPHFKQNTNPSDSFPPGRPRPAPRQGQPPRPPPPRRTPSPNRPHSGSSDHVQSPPPSGSSDHTPTFKPSPPNPQDRRPDSGSHPPGVVEGRKIPPPMLTPLENAPKLPKEVNLEKPEKEQRKKKKKRREREKEKDREREGDIKSPPMEIEPPRGYAAPLHPPPSATQRQQRAQSGVPAPKFSKHAPQKHEPSRYVEESMDEEIKDYDEKPIVNGHAVPIREGPGRSANPNNRLQPVDDEGEMEQGDGVIQDVIDEEEDDNRTARMTPVTSAKPPLPRGRSNSSTGRSFGKSPSPARRSRPPTGRSNESS</sequence>
<feature type="compositionally biased region" description="Basic residues" evidence="4">
    <location>
        <begin position="422"/>
        <end position="434"/>
    </location>
</feature>
<dbReference type="SMART" id="SM00248">
    <property type="entry name" value="ANK"/>
    <property type="match status" value="8"/>
</dbReference>
<feature type="compositionally biased region" description="Polar residues" evidence="4">
    <location>
        <begin position="538"/>
        <end position="552"/>
    </location>
</feature>
<organism evidence="5 6">
    <name type="scientific">Tegillarca granosa</name>
    <name type="common">Malaysian cockle</name>
    <name type="synonym">Anadara granosa</name>
    <dbReference type="NCBI Taxonomy" id="220873"/>
    <lineage>
        <taxon>Eukaryota</taxon>
        <taxon>Metazoa</taxon>
        <taxon>Spiralia</taxon>
        <taxon>Lophotrochozoa</taxon>
        <taxon>Mollusca</taxon>
        <taxon>Bivalvia</taxon>
        <taxon>Autobranchia</taxon>
        <taxon>Pteriomorphia</taxon>
        <taxon>Arcoida</taxon>
        <taxon>Arcoidea</taxon>
        <taxon>Arcidae</taxon>
        <taxon>Tegillarca</taxon>
    </lineage>
</organism>
<dbReference type="Gene3D" id="1.25.40.20">
    <property type="entry name" value="Ankyrin repeat-containing domain"/>
    <property type="match status" value="2"/>
</dbReference>
<feature type="compositionally biased region" description="Low complexity" evidence="4">
    <location>
        <begin position="911"/>
        <end position="929"/>
    </location>
</feature>
<gene>
    <name evidence="5" type="ORF">KUTeg_010443</name>
</gene>
<feature type="compositionally biased region" description="Basic and acidic residues" evidence="4">
    <location>
        <begin position="807"/>
        <end position="816"/>
    </location>
</feature>
<feature type="compositionally biased region" description="Basic and acidic residues" evidence="4">
    <location>
        <begin position="750"/>
        <end position="762"/>
    </location>
</feature>
<dbReference type="Pfam" id="PF12796">
    <property type="entry name" value="Ank_2"/>
    <property type="match status" value="2"/>
</dbReference>
<evidence type="ECO:0000313" key="6">
    <source>
        <dbReference type="Proteomes" id="UP001217089"/>
    </source>
</evidence>
<reference evidence="5 6" key="1">
    <citation type="submission" date="2022-12" db="EMBL/GenBank/DDBJ databases">
        <title>Chromosome-level genome of Tegillarca granosa.</title>
        <authorList>
            <person name="Kim J."/>
        </authorList>
    </citation>
    <scope>NUCLEOTIDE SEQUENCE [LARGE SCALE GENOMIC DNA]</scope>
    <source>
        <strain evidence="5">Teg-2019</strain>
        <tissue evidence="5">Adductor muscle</tissue>
    </source>
</reference>
<feature type="repeat" description="ANK" evidence="3">
    <location>
        <begin position="347"/>
        <end position="379"/>
    </location>
</feature>
<feature type="compositionally biased region" description="Pro residues" evidence="4">
    <location>
        <begin position="556"/>
        <end position="567"/>
    </location>
</feature>
<evidence type="ECO:0000256" key="3">
    <source>
        <dbReference type="PROSITE-ProRule" id="PRU00023"/>
    </source>
</evidence>
<evidence type="ECO:0000256" key="2">
    <source>
        <dbReference type="ARBA" id="ARBA00023043"/>
    </source>
</evidence>
<keyword evidence="6" id="KW-1185">Reference proteome</keyword>
<evidence type="ECO:0008006" key="7">
    <source>
        <dbReference type="Google" id="ProtNLM"/>
    </source>
</evidence>
<dbReference type="PANTHER" id="PTHR24198:SF165">
    <property type="entry name" value="ANKYRIN REPEAT-CONTAINING PROTEIN-RELATED"/>
    <property type="match status" value="1"/>
</dbReference>